<organism evidence="3 4">
    <name type="scientific">Hyaloscypha variabilis (strain UAMH 11265 / GT02V1 / F)</name>
    <name type="common">Meliniomyces variabilis</name>
    <dbReference type="NCBI Taxonomy" id="1149755"/>
    <lineage>
        <taxon>Eukaryota</taxon>
        <taxon>Fungi</taxon>
        <taxon>Dikarya</taxon>
        <taxon>Ascomycota</taxon>
        <taxon>Pezizomycotina</taxon>
        <taxon>Leotiomycetes</taxon>
        <taxon>Helotiales</taxon>
        <taxon>Hyaloscyphaceae</taxon>
        <taxon>Hyaloscypha</taxon>
        <taxon>Hyaloscypha variabilis</taxon>
    </lineage>
</organism>
<dbReference type="PANTHER" id="PTHR33112:SF8">
    <property type="entry name" value="HETEROKARYON INCOMPATIBILITY DOMAIN-CONTAINING PROTEIN"/>
    <property type="match status" value="1"/>
</dbReference>
<keyword evidence="4" id="KW-1185">Reference proteome</keyword>
<evidence type="ECO:0000313" key="4">
    <source>
        <dbReference type="Proteomes" id="UP000235786"/>
    </source>
</evidence>
<evidence type="ECO:0000256" key="1">
    <source>
        <dbReference type="SAM" id="MobiDB-lite"/>
    </source>
</evidence>
<dbReference type="STRING" id="1149755.A0A2J6QZ82"/>
<dbReference type="EMBL" id="KZ613962">
    <property type="protein sequence ID" value="PMD31549.1"/>
    <property type="molecule type" value="Genomic_DNA"/>
</dbReference>
<dbReference type="AlphaFoldDB" id="A0A2J6QZ82"/>
<dbReference type="OrthoDB" id="4161705at2759"/>
<sequence>MKWSLSRLFQSRSKPSHRPPGQQPRQPTQQLCLRCEAFVRHFFSKRRSIPSSFNFTHGTLQERSKSAREGCQLCEFSIRVSEDDLVTEIKGSQNEQATVYWTAALEFFDPGLSASDHEAATLNESYRTGFQYPEWENASELQREAPRRTDDPECFELVQTWIHKCCSRHPICSRASITRLPTRVISVGVDGDAAVPFLLETSGETGPYVALSHRWEQNLSFKTTMANLESHKVALETLPATFRDAVVVCRKVGIRFLWIDAVCIIQDSTEDCNREVAQMSSIYRHAVFTISALHSSSSHGGLFCERVRPPRVIFPSPVTGQGKPREIGMRVAAPTFGEEMSNSPLTPRGWIYQERALSTATLHFSKHQIIWECRNKVISEYSSEIHGTGPDALTSDFGRCLLQLGPKSEAYPLKLRAQDQMDEWEYIVKNFSRTRFTKATDRFPAICGVAALFKDIIIDPDNTFIAGLWSAFLYRQLLWGLDGRTAPYMMGPPVSHQAWCPPGWKPRLPSWSWISVDYPVSTWSAEEIPSIFRVVNIERARLTNLASYRDGTEILELRVWGKLKWFEGPARELYRPTPPRLPERRGQSLSLFGIAIDPECSVPERFAGLIVSKSHYIITPEMLYFLVLEQTGRCGSLFRRIGIGSGTKTSVEEIFEGGVFKEITLI</sequence>
<proteinExistence type="predicted"/>
<accession>A0A2J6QZ82</accession>
<dbReference type="Proteomes" id="UP000235786">
    <property type="component" value="Unassembled WGS sequence"/>
</dbReference>
<feature type="region of interest" description="Disordered" evidence="1">
    <location>
        <begin position="1"/>
        <end position="28"/>
    </location>
</feature>
<protein>
    <submittedName>
        <fullName evidence="3">HET-domain-containing protein</fullName>
    </submittedName>
</protein>
<feature type="domain" description="Heterokaryon incompatibility" evidence="2">
    <location>
        <begin position="208"/>
        <end position="354"/>
    </location>
</feature>
<dbReference type="Pfam" id="PF06985">
    <property type="entry name" value="HET"/>
    <property type="match status" value="1"/>
</dbReference>
<feature type="compositionally biased region" description="Low complexity" evidence="1">
    <location>
        <begin position="19"/>
        <end position="28"/>
    </location>
</feature>
<evidence type="ECO:0000313" key="3">
    <source>
        <dbReference type="EMBL" id="PMD31549.1"/>
    </source>
</evidence>
<evidence type="ECO:0000259" key="2">
    <source>
        <dbReference type="Pfam" id="PF06985"/>
    </source>
</evidence>
<dbReference type="PANTHER" id="PTHR33112">
    <property type="entry name" value="DOMAIN PROTEIN, PUTATIVE-RELATED"/>
    <property type="match status" value="1"/>
</dbReference>
<reference evidence="3 4" key="1">
    <citation type="submission" date="2016-04" db="EMBL/GenBank/DDBJ databases">
        <title>A degradative enzymes factory behind the ericoid mycorrhizal symbiosis.</title>
        <authorList>
            <consortium name="DOE Joint Genome Institute"/>
            <person name="Martino E."/>
            <person name="Morin E."/>
            <person name="Grelet G."/>
            <person name="Kuo A."/>
            <person name="Kohler A."/>
            <person name="Daghino S."/>
            <person name="Barry K."/>
            <person name="Choi C."/>
            <person name="Cichocki N."/>
            <person name="Clum A."/>
            <person name="Copeland A."/>
            <person name="Hainaut M."/>
            <person name="Haridas S."/>
            <person name="Labutti K."/>
            <person name="Lindquist E."/>
            <person name="Lipzen A."/>
            <person name="Khouja H.-R."/>
            <person name="Murat C."/>
            <person name="Ohm R."/>
            <person name="Olson A."/>
            <person name="Spatafora J."/>
            <person name="Veneault-Fourrey C."/>
            <person name="Henrissat B."/>
            <person name="Grigoriev I."/>
            <person name="Martin F."/>
            <person name="Perotto S."/>
        </authorList>
    </citation>
    <scope>NUCLEOTIDE SEQUENCE [LARGE SCALE GENOMIC DNA]</scope>
    <source>
        <strain evidence="3 4">F</strain>
    </source>
</reference>
<dbReference type="InterPro" id="IPR010730">
    <property type="entry name" value="HET"/>
</dbReference>
<gene>
    <name evidence="3" type="ORF">L207DRAFT_572761</name>
</gene>
<name>A0A2J6QZ82_HYAVF</name>